<evidence type="ECO:0000313" key="7">
    <source>
        <dbReference type="EMBL" id="RYC43629.1"/>
    </source>
</evidence>
<keyword evidence="2" id="KW-0949">S-adenosyl-L-methionine</keyword>
<evidence type="ECO:0000256" key="1">
    <source>
        <dbReference type="ARBA" id="ARBA00001966"/>
    </source>
</evidence>
<accession>A0A9X8P4P7</accession>
<dbReference type="PANTHER" id="PTHR11228:SF7">
    <property type="entry name" value="PQQA PEPTIDE CYCLASE"/>
    <property type="match status" value="1"/>
</dbReference>
<dbReference type="InterPro" id="IPR013785">
    <property type="entry name" value="Aldolase_TIM"/>
</dbReference>
<evidence type="ECO:0000313" key="8">
    <source>
        <dbReference type="Proteomes" id="UP001138460"/>
    </source>
</evidence>
<dbReference type="InterPro" id="IPR058240">
    <property type="entry name" value="rSAM_sf"/>
</dbReference>
<dbReference type="RefSeq" id="WP_129711923.1">
    <property type="nucleotide sequence ID" value="NZ_JBEHFA010000006.1"/>
</dbReference>
<dbReference type="SUPFAM" id="SSF102114">
    <property type="entry name" value="Radical SAM enzymes"/>
    <property type="match status" value="1"/>
</dbReference>
<dbReference type="CDD" id="cd21109">
    <property type="entry name" value="SPASM"/>
    <property type="match status" value="1"/>
</dbReference>
<keyword evidence="4" id="KW-0408">Iron</keyword>
<dbReference type="AlphaFoldDB" id="A0A9X8P4P7"/>
<dbReference type="Pfam" id="PF13186">
    <property type="entry name" value="SPASM"/>
    <property type="match status" value="1"/>
</dbReference>
<dbReference type="PANTHER" id="PTHR11228">
    <property type="entry name" value="RADICAL SAM DOMAIN PROTEIN"/>
    <property type="match status" value="1"/>
</dbReference>
<protein>
    <recommendedName>
        <fullName evidence="6">4Fe4S-binding SPASM domain-containing protein</fullName>
    </recommendedName>
</protein>
<proteinExistence type="predicted"/>
<sequence>MISLKDLIRNDLPGNFNEAYNLYKRKELVLCNLNGIIVPPYEVLIHPSSYCNLTCQWCIGEHIHVESSDDMEPHFIPKKNEHILPNILHDESALLAVVENILSYKKTVKTVIDGIQIDKVFSVENFSFSGITGEPLIAKKSLISAIRKITSEGKRTGMFTNGLKISSDCCDVLSRLSYINISVDAGSNSTYNKLKCSGRKSQNSDLDKVFSNIYLLNQFKTLNATSLDINCSCILYPENYREIYTLASKLKELGVSNLRLKKDIYGEKVLNEIERKECLELIERIKCDLEDTSFKLIIVHDLNNKKEQLQDFSSCLISKMMAAVGSDGMLYPCNYHPRPNGYTLGNLVENSLEDIWESQFRANIDKQLPCICPSVCDPFKTRSNRLFDRLENEYKTNGPKLIHEFLHESETIFGGKLK</sequence>
<evidence type="ECO:0000256" key="2">
    <source>
        <dbReference type="ARBA" id="ARBA00022691"/>
    </source>
</evidence>
<gene>
    <name evidence="7" type="ORF">CLR69_00795</name>
</gene>
<dbReference type="InterPro" id="IPR007197">
    <property type="entry name" value="rSAM"/>
</dbReference>
<comment type="cofactor">
    <cofactor evidence="1">
        <name>[4Fe-4S] cluster</name>
        <dbReference type="ChEBI" id="CHEBI:49883"/>
    </cofactor>
</comment>
<keyword evidence="8" id="KW-1185">Reference proteome</keyword>
<name>A0A9X8P4P7_9GAMM</name>
<keyword evidence="5" id="KW-0411">Iron-sulfur</keyword>
<evidence type="ECO:0000259" key="6">
    <source>
        <dbReference type="Pfam" id="PF13186"/>
    </source>
</evidence>
<evidence type="ECO:0000256" key="5">
    <source>
        <dbReference type="ARBA" id="ARBA00023014"/>
    </source>
</evidence>
<dbReference type="SFLD" id="SFLDG01067">
    <property type="entry name" value="SPASM/twitch_domain_containing"/>
    <property type="match status" value="1"/>
</dbReference>
<comment type="caution">
    <text evidence="7">The sequence shown here is derived from an EMBL/GenBank/DDBJ whole genome shotgun (WGS) entry which is preliminary data.</text>
</comment>
<dbReference type="Gene3D" id="3.20.20.70">
    <property type="entry name" value="Aldolase class I"/>
    <property type="match status" value="1"/>
</dbReference>
<dbReference type="GO" id="GO:0046872">
    <property type="term" value="F:metal ion binding"/>
    <property type="evidence" value="ECO:0007669"/>
    <property type="project" value="UniProtKB-KW"/>
</dbReference>
<dbReference type="InterPro" id="IPR023885">
    <property type="entry name" value="4Fe4S-binding_SPASM_dom"/>
</dbReference>
<reference evidence="7 8" key="1">
    <citation type="journal article" date="2018" name="Syst. Appl. Microbiol.">
        <title>Pectobacterium zantedeschiae sp. nov. a new species of a soft rot pathogen isolated from Calla lily (Zantedeschia spp.).</title>
        <authorList>
            <person name="Waleron M."/>
            <person name="Misztak A."/>
            <person name="Waleron M."/>
            <person name="Franczuk M."/>
            <person name="Jonca J."/>
            <person name="Wielgomas B."/>
            <person name="Mikicinski A."/>
            <person name="Popovic T."/>
            <person name="Waleron K."/>
        </authorList>
    </citation>
    <scope>NUCLEOTIDE SEQUENCE [LARGE SCALE GENOMIC DNA]</scope>
    <source>
        <strain evidence="7 8">9M</strain>
    </source>
</reference>
<dbReference type="InterPro" id="IPR050377">
    <property type="entry name" value="Radical_SAM_PqqE_MftC-like"/>
</dbReference>
<evidence type="ECO:0000256" key="4">
    <source>
        <dbReference type="ARBA" id="ARBA00023004"/>
    </source>
</evidence>
<dbReference type="EMBL" id="NWTM01000001">
    <property type="protein sequence ID" value="RYC43629.1"/>
    <property type="molecule type" value="Genomic_DNA"/>
</dbReference>
<feature type="domain" description="4Fe4S-binding SPASM" evidence="6">
    <location>
        <begin position="315"/>
        <end position="372"/>
    </location>
</feature>
<organism evidence="7 8">
    <name type="scientific">Pectobacterium zantedeschiae</name>
    <dbReference type="NCBI Taxonomy" id="2034769"/>
    <lineage>
        <taxon>Bacteria</taxon>
        <taxon>Pseudomonadati</taxon>
        <taxon>Pseudomonadota</taxon>
        <taxon>Gammaproteobacteria</taxon>
        <taxon>Enterobacterales</taxon>
        <taxon>Pectobacteriaceae</taxon>
        <taxon>Pectobacterium</taxon>
    </lineage>
</organism>
<dbReference type="Proteomes" id="UP001138460">
    <property type="component" value="Unassembled WGS sequence"/>
</dbReference>
<dbReference type="GO" id="GO:0051536">
    <property type="term" value="F:iron-sulfur cluster binding"/>
    <property type="evidence" value="ECO:0007669"/>
    <property type="project" value="UniProtKB-KW"/>
</dbReference>
<dbReference type="OrthoDB" id="9800840at2"/>
<keyword evidence="3" id="KW-0479">Metal-binding</keyword>
<dbReference type="GO" id="GO:0003824">
    <property type="term" value="F:catalytic activity"/>
    <property type="evidence" value="ECO:0007669"/>
    <property type="project" value="InterPro"/>
</dbReference>
<dbReference type="SFLD" id="SFLDS00029">
    <property type="entry name" value="Radical_SAM"/>
    <property type="match status" value="1"/>
</dbReference>
<evidence type="ECO:0000256" key="3">
    <source>
        <dbReference type="ARBA" id="ARBA00022723"/>
    </source>
</evidence>